<dbReference type="AlphaFoldDB" id="A0A699XLR3"/>
<sequence length="77" mass="8873">LGVKEERNEAYLIGWVVMEEVCQHTRRAVTIVLVQEKWNPFPGNVTMKGHPHDERKHSRGVKIADEDTGSQDHLKKI</sequence>
<feature type="non-terminal residue" evidence="2">
    <location>
        <position position="1"/>
    </location>
</feature>
<gene>
    <name evidence="2" type="ORF">Tci_929373</name>
</gene>
<proteinExistence type="predicted"/>
<name>A0A699XLR3_TANCI</name>
<protein>
    <submittedName>
        <fullName evidence="2">Uncharacterized protein</fullName>
    </submittedName>
</protein>
<evidence type="ECO:0000256" key="1">
    <source>
        <dbReference type="SAM" id="MobiDB-lite"/>
    </source>
</evidence>
<accession>A0A699XLR3</accession>
<reference evidence="2" key="1">
    <citation type="journal article" date="2019" name="Sci. Rep.">
        <title>Draft genome of Tanacetum cinerariifolium, the natural source of mosquito coil.</title>
        <authorList>
            <person name="Yamashiro T."/>
            <person name="Shiraishi A."/>
            <person name="Satake H."/>
            <person name="Nakayama K."/>
        </authorList>
    </citation>
    <scope>NUCLEOTIDE SEQUENCE</scope>
</reference>
<organism evidence="2">
    <name type="scientific">Tanacetum cinerariifolium</name>
    <name type="common">Dalmatian daisy</name>
    <name type="synonym">Chrysanthemum cinerariifolium</name>
    <dbReference type="NCBI Taxonomy" id="118510"/>
    <lineage>
        <taxon>Eukaryota</taxon>
        <taxon>Viridiplantae</taxon>
        <taxon>Streptophyta</taxon>
        <taxon>Embryophyta</taxon>
        <taxon>Tracheophyta</taxon>
        <taxon>Spermatophyta</taxon>
        <taxon>Magnoliopsida</taxon>
        <taxon>eudicotyledons</taxon>
        <taxon>Gunneridae</taxon>
        <taxon>Pentapetalae</taxon>
        <taxon>asterids</taxon>
        <taxon>campanulids</taxon>
        <taxon>Asterales</taxon>
        <taxon>Asteraceae</taxon>
        <taxon>Asteroideae</taxon>
        <taxon>Anthemideae</taxon>
        <taxon>Anthemidinae</taxon>
        <taxon>Tanacetum</taxon>
    </lineage>
</organism>
<dbReference type="EMBL" id="BKCJ011840615">
    <property type="protein sequence ID" value="GFD57404.1"/>
    <property type="molecule type" value="Genomic_DNA"/>
</dbReference>
<evidence type="ECO:0000313" key="2">
    <source>
        <dbReference type="EMBL" id="GFD57404.1"/>
    </source>
</evidence>
<feature type="region of interest" description="Disordered" evidence="1">
    <location>
        <begin position="42"/>
        <end position="77"/>
    </location>
</feature>
<feature type="compositionally biased region" description="Basic and acidic residues" evidence="1">
    <location>
        <begin position="50"/>
        <end position="77"/>
    </location>
</feature>
<comment type="caution">
    <text evidence="2">The sequence shown here is derived from an EMBL/GenBank/DDBJ whole genome shotgun (WGS) entry which is preliminary data.</text>
</comment>